<reference evidence="1 2" key="1">
    <citation type="submission" date="2016-10" db="EMBL/GenBank/DDBJ databases">
        <title>Draft genome sequences of four alkaliphilic bacteria belonging to the Anaerobacillus genus.</title>
        <authorList>
            <person name="Bassil N.M."/>
            <person name="Lloyd J.R."/>
        </authorList>
    </citation>
    <scope>NUCLEOTIDE SEQUENCE [LARGE SCALE GENOMIC DNA]</scope>
    <source>
        <strain evidence="1 2">DSM 15340</strain>
    </source>
</reference>
<sequence length="323" mass="37962">MINSFYSWDYLRTFYSAEHSQQFLRKCYETFSDADKLSYQNSYAFIYYLEHGKKYFDQAETAPYELQPVLLFYGMVQLMKAGILTVDPNYPETTQVLAHGVSTRKRKKSQYSFLLDEVKVQKNGLLPHFSEKLFNLKQLEGEKYKMGALMQKVPELHKTFYYITNEKLAYEAQVSNEGIIISSKILDQLNISKDAFVNFLNDHLKYKIVSCDEQKTTLLLKIDRKLTSLSSSPFQFNLSSGVYSLPTKRELFSFFPELLAHYLLLYNLSMVCRYETEWWGELFHSYPTNDLPFITHFLKTTKHKVPYYISLILKKQLNRGVSS</sequence>
<accession>A0A1S2LUS1</accession>
<evidence type="ECO:0000313" key="1">
    <source>
        <dbReference type="EMBL" id="OIJ16259.1"/>
    </source>
</evidence>
<evidence type="ECO:0008006" key="3">
    <source>
        <dbReference type="Google" id="ProtNLM"/>
    </source>
</evidence>
<dbReference type="Pfam" id="PF14175">
    <property type="entry name" value="YaaC"/>
    <property type="match status" value="1"/>
</dbReference>
<comment type="caution">
    <text evidence="1">The sequence shown here is derived from an EMBL/GenBank/DDBJ whole genome shotgun (WGS) entry which is preliminary data.</text>
</comment>
<dbReference type="RefSeq" id="WP_071312185.1">
    <property type="nucleotide sequence ID" value="NZ_MLQQ01000001.1"/>
</dbReference>
<organism evidence="1 2">
    <name type="scientific">Anaerobacillus arseniciselenatis</name>
    <dbReference type="NCBI Taxonomy" id="85682"/>
    <lineage>
        <taxon>Bacteria</taxon>
        <taxon>Bacillati</taxon>
        <taxon>Bacillota</taxon>
        <taxon>Bacilli</taxon>
        <taxon>Bacillales</taxon>
        <taxon>Bacillaceae</taxon>
        <taxon>Anaerobacillus</taxon>
    </lineage>
</organism>
<dbReference type="AlphaFoldDB" id="A0A1S2LUS1"/>
<dbReference type="InterPro" id="IPR026988">
    <property type="entry name" value="YaaC-like"/>
</dbReference>
<dbReference type="Proteomes" id="UP000180098">
    <property type="component" value="Unassembled WGS sequence"/>
</dbReference>
<name>A0A1S2LUS1_9BACI</name>
<proteinExistence type="predicted"/>
<keyword evidence="2" id="KW-1185">Reference proteome</keyword>
<dbReference type="OrthoDB" id="2380109at2"/>
<dbReference type="EMBL" id="MLQQ01000001">
    <property type="protein sequence ID" value="OIJ16259.1"/>
    <property type="molecule type" value="Genomic_DNA"/>
</dbReference>
<evidence type="ECO:0000313" key="2">
    <source>
        <dbReference type="Proteomes" id="UP000180098"/>
    </source>
</evidence>
<gene>
    <name evidence="1" type="ORF">BKP35_04625</name>
</gene>
<protein>
    <recommendedName>
        <fullName evidence="3">YaaC-like Protein</fullName>
    </recommendedName>
</protein>